<evidence type="ECO:0000256" key="4">
    <source>
        <dbReference type="SAM" id="MobiDB-lite"/>
    </source>
</evidence>
<dbReference type="PANTHER" id="PTHR10903">
    <property type="entry name" value="GTPASE, IMAP FAMILY MEMBER-RELATED"/>
    <property type="match status" value="1"/>
</dbReference>
<evidence type="ECO:0000256" key="2">
    <source>
        <dbReference type="ARBA" id="ARBA00022741"/>
    </source>
</evidence>
<dbReference type="GO" id="GO:0005525">
    <property type="term" value="F:GTP binding"/>
    <property type="evidence" value="ECO:0007669"/>
    <property type="project" value="UniProtKB-KW"/>
</dbReference>
<evidence type="ECO:0000313" key="6">
    <source>
        <dbReference type="EMBL" id="KAL0149836.1"/>
    </source>
</evidence>
<keyword evidence="2" id="KW-0547">Nucleotide-binding</keyword>
<feature type="region of interest" description="Disordered" evidence="4">
    <location>
        <begin position="494"/>
        <end position="521"/>
    </location>
</feature>
<dbReference type="PANTHER" id="PTHR10903:SF170">
    <property type="entry name" value="GTPASE IMAP FAMILY MEMBER 7"/>
    <property type="match status" value="1"/>
</dbReference>
<evidence type="ECO:0000313" key="7">
    <source>
        <dbReference type="Proteomes" id="UP001529510"/>
    </source>
</evidence>
<dbReference type="Gene3D" id="3.40.50.300">
    <property type="entry name" value="P-loop containing nucleotide triphosphate hydrolases"/>
    <property type="match status" value="2"/>
</dbReference>
<gene>
    <name evidence="6" type="ORF">M9458_054884</name>
</gene>
<dbReference type="AlphaFoldDB" id="A0ABD0MMR5"/>
<feature type="region of interest" description="Disordered" evidence="4">
    <location>
        <begin position="396"/>
        <end position="461"/>
    </location>
</feature>
<evidence type="ECO:0000256" key="1">
    <source>
        <dbReference type="ARBA" id="ARBA00008535"/>
    </source>
</evidence>
<accession>A0ABD0MMR5</accession>
<name>A0ABD0MMR5_CIRMR</name>
<dbReference type="InterPro" id="IPR027417">
    <property type="entry name" value="P-loop_NTPase"/>
</dbReference>
<feature type="domain" description="AIG1-type G" evidence="5">
    <location>
        <begin position="155"/>
        <end position="370"/>
    </location>
</feature>
<dbReference type="InterPro" id="IPR045058">
    <property type="entry name" value="GIMA/IAN/Toc"/>
</dbReference>
<dbReference type="Proteomes" id="UP001529510">
    <property type="component" value="Unassembled WGS sequence"/>
</dbReference>
<feature type="non-terminal residue" evidence="6">
    <location>
        <position position="1"/>
    </location>
</feature>
<proteinExistence type="inferred from homology"/>
<evidence type="ECO:0000256" key="3">
    <source>
        <dbReference type="ARBA" id="ARBA00023134"/>
    </source>
</evidence>
<organism evidence="6 7">
    <name type="scientific">Cirrhinus mrigala</name>
    <name type="common">Mrigala</name>
    <dbReference type="NCBI Taxonomy" id="683832"/>
    <lineage>
        <taxon>Eukaryota</taxon>
        <taxon>Metazoa</taxon>
        <taxon>Chordata</taxon>
        <taxon>Craniata</taxon>
        <taxon>Vertebrata</taxon>
        <taxon>Euteleostomi</taxon>
        <taxon>Actinopterygii</taxon>
        <taxon>Neopterygii</taxon>
        <taxon>Teleostei</taxon>
        <taxon>Ostariophysi</taxon>
        <taxon>Cypriniformes</taxon>
        <taxon>Cyprinidae</taxon>
        <taxon>Labeoninae</taxon>
        <taxon>Labeonini</taxon>
        <taxon>Cirrhinus</taxon>
    </lineage>
</organism>
<dbReference type="FunFam" id="3.40.50.300:FF:000366">
    <property type="entry name" value="GTPase, IMAP family member 2"/>
    <property type="match status" value="1"/>
</dbReference>
<keyword evidence="7" id="KW-1185">Reference proteome</keyword>
<dbReference type="PROSITE" id="PS51720">
    <property type="entry name" value="G_AIG1"/>
    <property type="match status" value="1"/>
</dbReference>
<comment type="similarity">
    <text evidence="1">Belongs to the TRAFAC class TrmE-Era-EngA-EngB-Septin-like GTPase superfamily. AIG1/Toc34/Toc159-like paraseptin GTPase family. IAN subfamily.</text>
</comment>
<dbReference type="InterPro" id="IPR006703">
    <property type="entry name" value="G_AIG1"/>
</dbReference>
<sequence>PEGAKLNLVVCGSNRELRSFISNLILNQSERRSELSSECVRRDVELHGRLISLVELPALFNTQLSEEEVMRQTHHCVSLCHPGVHVFIIIIPDAPLNNEDKAEMEKLKRIFSSRINKHIMILINQNSELLTAELNEETQSVIESFGGRHHFIDLNTQVSVLMEKLEQVVEENSGVCFSTETLFEAQMEKLLKSDEMKRKIHPLETWFQSQVCQRETAVINSRHITVIDTPGLFDTELTKEEIQREITNCISMILPGPHVFLLLIPVGRFTEEEEKSVKIIQETFGENSLKYIIVLFTRGDFLKNKIIEQYLGEPGSTLKNLTEACGNRFLVFNNETGDRTQVTDLLQKIDNMVKANGGSYYLCKMFREMERETQELQKNILMEKVKQLNREKEELMNKHEEEKNRLIMKMEEDHDKERRRREEKYKRDIEEREEQEREIREEMKREREELEKQKQQERQRREEAEEKWRKKEWEMWGENYQRLKQEIDRMKMMMEEERQNHDKDRKRREEEHERKRKKEHETWDEYYQRLEEEIDRMNMMMEEERENHDKERKRRGI</sequence>
<reference evidence="6 7" key="1">
    <citation type="submission" date="2024-05" db="EMBL/GenBank/DDBJ databases">
        <title>Genome sequencing and assembly of Indian major carp, Cirrhinus mrigala (Hamilton, 1822).</title>
        <authorList>
            <person name="Mohindra V."/>
            <person name="Chowdhury L.M."/>
            <person name="Lal K."/>
            <person name="Jena J.K."/>
        </authorList>
    </citation>
    <scope>NUCLEOTIDE SEQUENCE [LARGE SCALE GENOMIC DNA]</scope>
    <source>
        <strain evidence="6">CM1030</strain>
        <tissue evidence="6">Blood</tissue>
    </source>
</reference>
<dbReference type="SUPFAM" id="SSF52540">
    <property type="entry name" value="P-loop containing nucleoside triphosphate hydrolases"/>
    <property type="match status" value="2"/>
</dbReference>
<comment type="caution">
    <text evidence="6">The sequence shown here is derived from an EMBL/GenBank/DDBJ whole genome shotgun (WGS) entry which is preliminary data.</text>
</comment>
<dbReference type="Pfam" id="PF04548">
    <property type="entry name" value="AIG1"/>
    <property type="match status" value="2"/>
</dbReference>
<protein>
    <recommendedName>
        <fullName evidence="5">AIG1-type G domain-containing protein</fullName>
    </recommendedName>
</protein>
<keyword evidence="3" id="KW-0342">GTP-binding</keyword>
<evidence type="ECO:0000259" key="5">
    <source>
        <dbReference type="PROSITE" id="PS51720"/>
    </source>
</evidence>
<dbReference type="EMBL" id="JAMKFB020000322">
    <property type="protein sequence ID" value="KAL0149836.1"/>
    <property type="molecule type" value="Genomic_DNA"/>
</dbReference>